<proteinExistence type="predicted"/>
<reference evidence="2" key="1">
    <citation type="submission" date="2015-11" db="EMBL/GenBank/DDBJ databases">
        <title>De novo transcriptome assembly of four potential Pierce s Disease insect vectors from Arizona vineyards.</title>
        <authorList>
            <person name="Tassone E.E."/>
        </authorList>
    </citation>
    <scope>NUCLEOTIDE SEQUENCE</scope>
</reference>
<gene>
    <name evidence="2" type="ORF">g.6203</name>
</gene>
<evidence type="ECO:0000313" key="2">
    <source>
        <dbReference type="EMBL" id="JAS49599.1"/>
    </source>
</evidence>
<accession>A0A1B6FHB5</accession>
<feature type="region of interest" description="Disordered" evidence="1">
    <location>
        <begin position="56"/>
        <end position="110"/>
    </location>
</feature>
<dbReference type="EMBL" id="GECZ01020170">
    <property type="protein sequence ID" value="JAS49599.1"/>
    <property type="molecule type" value="Transcribed_RNA"/>
</dbReference>
<name>A0A1B6FHB5_9HEMI</name>
<feature type="compositionally biased region" description="Low complexity" evidence="1">
    <location>
        <begin position="76"/>
        <end position="97"/>
    </location>
</feature>
<evidence type="ECO:0000256" key="1">
    <source>
        <dbReference type="SAM" id="MobiDB-lite"/>
    </source>
</evidence>
<organism evidence="2">
    <name type="scientific">Cuerna arida</name>
    <dbReference type="NCBI Taxonomy" id="1464854"/>
    <lineage>
        <taxon>Eukaryota</taxon>
        <taxon>Metazoa</taxon>
        <taxon>Ecdysozoa</taxon>
        <taxon>Arthropoda</taxon>
        <taxon>Hexapoda</taxon>
        <taxon>Insecta</taxon>
        <taxon>Pterygota</taxon>
        <taxon>Neoptera</taxon>
        <taxon>Paraneoptera</taxon>
        <taxon>Hemiptera</taxon>
        <taxon>Auchenorrhyncha</taxon>
        <taxon>Membracoidea</taxon>
        <taxon>Cicadellidae</taxon>
        <taxon>Cicadellinae</taxon>
        <taxon>Proconiini</taxon>
        <taxon>Cuerna</taxon>
    </lineage>
</organism>
<dbReference type="AlphaFoldDB" id="A0A1B6FHB5"/>
<feature type="compositionally biased region" description="Polar residues" evidence="1">
    <location>
        <begin position="98"/>
        <end position="108"/>
    </location>
</feature>
<feature type="non-terminal residue" evidence="2">
    <location>
        <position position="121"/>
    </location>
</feature>
<protein>
    <submittedName>
        <fullName evidence="2">Uncharacterized protein</fullName>
    </submittedName>
</protein>
<sequence length="121" mass="12948">MCSYVDIGQFGAVTQSSGVLVNSSIGSSTLSRNESNPGPQSLLHRKRKLEQLQQYQITSSTSSNGGAGPGSGFRYQQQQQIQSAALQSLSLQQPQSAHNSSSPSTVHGQSFVRAPTIKFYD</sequence>